<feature type="compositionally biased region" description="Basic and acidic residues" evidence="4">
    <location>
        <begin position="202"/>
        <end position="227"/>
    </location>
</feature>
<dbReference type="InterPro" id="IPR035979">
    <property type="entry name" value="RBD_domain_sf"/>
</dbReference>
<protein>
    <recommendedName>
        <fullName evidence="5">RRM domain-containing protein</fullName>
    </recommendedName>
</protein>
<feature type="compositionally biased region" description="Polar residues" evidence="4">
    <location>
        <begin position="30"/>
        <end position="42"/>
    </location>
</feature>
<keyword evidence="1" id="KW-0677">Repeat</keyword>
<organism evidence="6 7">
    <name type="scientific">Myodes glareolus</name>
    <name type="common">Bank vole</name>
    <name type="synonym">Clethrionomys glareolus</name>
    <dbReference type="NCBI Taxonomy" id="447135"/>
    <lineage>
        <taxon>Eukaryota</taxon>
        <taxon>Metazoa</taxon>
        <taxon>Chordata</taxon>
        <taxon>Craniata</taxon>
        <taxon>Vertebrata</taxon>
        <taxon>Euteleostomi</taxon>
        <taxon>Mammalia</taxon>
        <taxon>Eutheria</taxon>
        <taxon>Euarchontoglires</taxon>
        <taxon>Glires</taxon>
        <taxon>Rodentia</taxon>
        <taxon>Myomorpha</taxon>
        <taxon>Muroidea</taxon>
        <taxon>Cricetidae</taxon>
        <taxon>Arvicolinae</taxon>
        <taxon>Myodes</taxon>
    </lineage>
</organism>
<dbReference type="Pfam" id="PF00076">
    <property type="entry name" value="RRM_1"/>
    <property type="match status" value="2"/>
</dbReference>
<feature type="region of interest" description="Disordered" evidence="4">
    <location>
        <begin position="183"/>
        <end position="231"/>
    </location>
</feature>
<dbReference type="PROSITE" id="PS50102">
    <property type="entry name" value="RRM"/>
    <property type="match status" value="2"/>
</dbReference>
<dbReference type="SUPFAM" id="SSF54928">
    <property type="entry name" value="RNA-binding domain, RBD"/>
    <property type="match status" value="2"/>
</dbReference>
<dbReference type="AlphaFoldDB" id="A0AAW0IKL8"/>
<accession>A0AAW0IKL8</accession>
<evidence type="ECO:0000256" key="4">
    <source>
        <dbReference type="SAM" id="MobiDB-lite"/>
    </source>
</evidence>
<evidence type="ECO:0000313" key="6">
    <source>
        <dbReference type="EMBL" id="KAK7814706.1"/>
    </source>
</evidence>
<feature type="region of interest" description="Disordered" evidence="4">
    <location>
        <begin position="19"/>
        <end position="158"/>
    </location>
</feature>
<keyword evidence="7" id="KW-1185">Reference proteome</keyword>
<feature type="domain" description="RRM" evidence="5">
    <location>
        <begin position="374"/>
        <end position="462"/>
    </location>
</feature>
<feature type="compositionally biased region" description="Polar residues" evidence="4">
    <location>
        <begin position="54"/>
        <end position="67"/>
    </location>
</feature>
<feature type="domain" description="RRM" evidence="5">
    <location>
        <begin position="235"/>
        <end position="307"/>
    </location>
</feature>
<dbReference type="GO" id="GO:0003723">
    <property type="term" value="F:RNA binding"/>
    <property type="evidence" value="ECO:0007669"/>
    <property type="project" value="UniProtKB-UniRule"/>
</dbReference>
<dbReference type="InterPro" id="IPR000504">
    <property type="entry name" value="RRM_dom"/>
</dbReference>
<feature type="compositionally biased region" description="Acidic residues" evidence="4">
    <location>
        <begin position="111"/>
        <end position="154"/>
    </location>
</feature>
<dbReference type="Proteomes" id="UP001488838">
    <property type="component" value="Unassembled WGS sequence"/>
</dbReference>
<evidence type="ECO:0000313" key="7">
    <source>
        <dbReference type="Proteomes" id="UP001488838"/>
    </source>
</evidence>
<dbReference type="PANTHER" id="PTHR23236">
    <property type="entry name" value="EUKARYOTIC TRANSLATION INITIATION FACTOR 4B/4H"/>
    <property type="match status" value="1"/>
</dbReference>
<keyword evidence="2 3" id="KW-0694">RNA-binding</keyword>
<dbReference type="InterPro" id="IPR012677">
    <property type="entry name" value="Nucleotide-bd_a/b_plait_sf"/>
</dbReference>
<comment type="caution">
    <text evidence="6">The sequence shown here is derived from an EMBL/GenBank/DDBJ whole genome shotgun (WGS) entry which is preliminary data.</text>
</comment>
<evidence type="ECO:0000256" key="3">
    <source>
        <dbReference type="PROSITE-ProRule" id="PRU00176"/>
    </source>
</evidence>
<dbReference type="EMBL" id="JBBHLL010000119">
    <property type="protein sequence ID" value="KAK7814706.1"/>
    <property type="molecule type" value="Genomic_DNA"/>
</dbReference>
<evidence type="ECO:0000256" key="1">
    <source>
        <dbReference type="ARBA" id="ARBA00022737"/>
    </source>
</evidence>
<reference evidence="6 7" key="1">
    <citation type="journal article" date="2023" name="bioRxiv">
        <title>Conserved and derived expression patterns and positive selection on dental genes reveal complex evolutionary context of ever-growing rodent molars.</title>
        <authorList>
            <person name="Calamari Z.T."/>
            <person name="Song A."/>
            <person name="Cohen E."/>
            <person name="Akter M."/>
            <person name="Roy R.D."/>
            <person name="Hallikas O."/>
            <person name="Christensen M.M."/>
            <person name="Li P."/>
            <person name="Marangoni P."/>
            <person name="Jernvall J."/>
            <person name="Klein O.D."/>
        </authorList>
    </citation>
    <scope>NUCLEOTIDE SEQUENCE [LARGE SCALE GENOMIC DNA]</scope>
    <source>
        <strain evidence="6">V071</strain>
    </source>
</reference>
<name>A0AAW0IKL8_MYOGA</name>
<dbReference type="SMART" id="SM00360">
    <property type="entry name" value="RRM"/>
    <property type="match status" value="2"/>
</dbReference>
<evidence type="ECO:0000259" key="5">
    <source>
        <dbReference type="PROSITE" id="PS50102"/>
    </source>
</evidence>
<sequence>MKKYQKMKKMTVVGKKRLSPLRKKGKKAITTPSKKMAVSQTEKVLRKLLLPQVKRQQPHQPISSYTSKADAAPGKKGASQVKALVTGPGKKGAATPAQGTENGRNAKKEERDEDEDDEDEDDSDEDEDDEEEDESEPPINEDEEDDEKDDNVEDDSWKSHPLKERKLLQKLFLLCLKRMRRRRRWRKRSKRTKKQRKSPLKQHLENGRKKEMTKQKEVPAKKQKVAEGSESTTPCNLFVGNLNPNKSVAELKAISELFTKNDLAVTTDTMRKSGYVDFESAEDLEKALEFTGLKVFGSDIKLEKPKGRDSKKVQAAGTLLAENLLFNIIEDELKEVFEDAVEIRLVSQDRRSKGIAYIELKSEADEKTLKRSRGQKLMGNLFHSTTLGRKDNKSKKDLERIALGVEVFEKTAFIKVSQNQQGKPKGQAFTEFDSFEDAKEALSSCSKMEIGSRTIRLELQGPRESPNARSQPSKTLFVKGLSEDTAEATLKESFEALFTSIVRKMPKLSRRSWKMEKLMGTKLPQTEPNLRVKVAVVAKAVAKEKEADLEAEPRSFSNLVRPILPNGGRDF</sequence>
<feature type="compositionally biased region" description="Basic residues" evidence="4">
    <location>
        <begin position="183"/>
        <end position="200"/>
    </location>
</feature>
<gene>
    <name evidence="6" type="ORF">U0070_018030</name>
</gene>
<dbReference type="PANTHER" id="PTHR23236:SF119">
    <property type="entry name" value="NUCLEAR RNA-BINDING PROTEIN SART-3"/>
    <property type="match status" value="1"/>
</dbReference>
<dbReference type="Gene3D" id="3.30.70.330">
    <property type="match status" value="3"/>
</dbReference>
<proteinExistence type="predicted"/>
<evidence type="ECO:0000256" key="2">
    <source>
        <dbReference type="ARBA" id="ARBA00022884"/>
    </source>
</evidence>